<evidence type="ECO:0000256" key="2">
    <source>
        <dbReference type="SAM" id="MobiDB-lite"/>
    </source>
</evidence>
<feature type="region of interest" description="Disordered" evidence="2">
    <location>
        <begin position="38"/>
        <end position="66"/>
    </location>
</feature>
<feature type="signal peptide" evidence="3">
    <location>
        <begin position="1"/>
        <end position="20"/>
    </location>
</feature>
<dbReference type="FunCoup" id="A0A409WCR5">
    <property type="interactions" value="190"/>
</dbReference>
<dbReference type="OrthoDB" id="6509975at2759"/>
<evidence type="ECO:0000256" key="1">
    <source>
        <dbReference type="ARBA" id="ARBA00022801"/>
    </source>
</evidence>
<dbReference type="InterPro" id="IPR029033">
    <property type="entry name" value="His_PPase_superfam"/>
</dbReference>
<sequence>MLSVYLVFLSVLLFQQGVAAQDFTALGSTYAGSTSTAVFPPPGATDPPASLYPDGSQVGYPGPTSTGDQPNAIATAPALAKMDSVFPLVQPAAFDDRNKTTSSFNVLRHLGILSPFKSVDSFGLPDSSPVIPNGCKLQQVHLIHRHGARYPTGDSGTTQFATKIHQVAKEGKFSALGDLSFLNTWTYKLGEAILTPFGRSQLFNLGVGFSVKYGELLKDFKHKPVFRTTSEARMLDSALHFHAGFFGVQKYESNYHQVITIEHPGQNNTLAPYFNCPNANNDIAHLGAVEATKWVNTYLKKALKRLSPLVKGYKLVMDDLINMQQLCAFETVSLGYSDFCSLFTEEEWKGFDYYWALQFWYSFGPGNPASAAQGVGYVHELIARLTKTPITTFDSTVNSTIVNDDRTFPLDQPIFVDATHDTVMTQMFVAMNFTTLAANGPLPTDRIPNDRTYIMNKITPFAANLVAQVMSCPASDEPSHIRWILNDAVLPLSGIKGCKANKDGLCELPAFIAAMKQRITEIDFQAGCFGNYTVPDPNNIVNGQPPK</sequence>
<accession>A0A409WCR5</accession>
<dbReference type="PROSITE" id="PS00616">
    <property type="entry name" value="HIS_ACID_PHOSPHAT_1"/>
    <property type="match status" value="1"/>
</dbReference>
<dbReference type="PANTHER" id="PTHR20963">
    <property type="entry name" value="MULTIPLE INOSITOL POLYPHOSPHATE PHOSPHATASE-RELATED"/>
    <property type="match status" value="1"/>
</dbReference>
<dbReference type="CDD" id="cd07061">
    <property type="entry name" value="HP_HAP_like"/>
    <property type="match status" value="1"/>
</dbReference>
<dbReference type="PANTHER" id="PTHR20963:SF42">
    <property type="entry name" value="PHOSPHOGLYCERATE MUTASE-LIKE PROTEIN"/>
    <property type="match status" value="1"/>
</dbReference>
<dbReference type="InterPro" id="IPR033379">
    <property type="entry name" value="Acid_Pase_AS"/>
</dbReference>
<evidence type="ECO:0000256" key="3">
    <source>
        <dbReference type="SAM" id="SignalP"/>
    </source>
</evidence>
<dbReference type="GO" id="GO:0003993">
    <property type="term" value="F:acid phosphatase activity"/>
    <property type="evidence" value="ECO:0007669"/>
    <property type="project" value="TreeGrafter"/>
</dbReference>
<dbReference type="Proteomes" id="UP000284842">
    <property type="component" value="Unassembled WGS sequence"/>
</dbReference>
<proteinExistence type="predicted"/>
<evidence type="ECO:0000313" key="4">
    <source>
        <dbReference type="EMBL" id="PPQ76281.1"/>
    </source>
</evidence>
<dbReference type="STRING" id="181874.A0A409WCR5"/>
<dbReference type="InParanoid" id="A0A409WCR5"/>
<organism evidence="4 5">
    <name type="scientific">Panaeolus cyanescens</name>
    <dbReference type="NCBI Taxonomy" id="181874"/>
    <lineage>
        <taxon>Eukaryota</taxon>
        <taxon>Fungi</taxon>
        <taxon>Dikarya</taxon>
        <taxon>Basidiomycota</taxon>
        <taxon>Agaricomycotina</taxon>
        <taxon>Agaricomycetes</taxon>
        <taxon>Agaricomycetidae</taxon>
        <taxon>Agaricales</taxon>
        <taxon>Agaricineae</taxon>
        <taxon>Galeropsidaceae</taxon>
        <taxon>Panaeolus</taxon>
    </lineage>
</organism>
<gene>
    <name evidence="4" type="ORF">CVT24_009813</name>
</gene>
<reference evidence="4 5" key="1">
    <citation type="journal article" date="2018" name="Evol. Lett.">
        <title>Horizontal gene cluster transfer increased hallucinogenic mushroom diversity.</title>
        <authorList>
            <person name="Reynolds H.T."/>
            <person name="Vijayakumar V."/>
            <person name="Gluck-Thaler E."/>
            <person name="Korotkin H.B."/>
            <person name="Matheny P.B."/>
            <person name="Slot J.C."/>
        </authorList>
    </citation>
    <scope>NUCLEOTIDE SEQUENCE [LARGE SCALE GENOMIC DNA]</scope>
    <source>
        <strain evidence="4 5">2629</strain>
    </source>
</reference>
<keyword evidence="3" id="KW-0732">Signal</keyword>
<evidence type="ECO:0008006" key="6">
    <source>
        <dbReference type="Google" id="ProtNLM"/>
    </source>
</evidence>
<comment type="caution">
    <text evidence="4">The sequence shown here is derived from an EMBL/GenBank/DDBJ whole genome shotgun (WGS) entry which is preliminary data.</text>
</comment>
<evidence type="ECO:0000313" key="5">
    <source>
        <dbReference type="Proteomes" id="UP000284842"/>
    </source>
</evidence>
<dbReference type="AlphaFoldDB" id="A0A409WCR5"/>
<keyword evidence="5" id="KW-1185">Reference proteome</keyword>
<protein>
    <recommendedName>
        <fullName evidence="6">3-phytase</fullName>
    </recommendedName>
</protein>
<dbReference type="EMBL" id="NHTK01005590">
    <property type="protein sequence ID" value="PPQ76281.1"/>
    <property type="molecule type" value="Genomic_DNA"/>
</dbReference>
<dbReference type="Pfam" id="PF00328">
    <property type="entry name" value="His_Phos_2"/>
    <property type="match status" value="1"/>
</dbReference>
<name>A0A409WCR5_9AGAR</name>
<dbReference type="Gene3D" id="3.40.50.1240">
    <property type="entry name" value="Phosphoglycerate mutase-like"/>
    <property type="match status" value="1"/>
</dbReference>
<feature type="chain" id="PRO_5019264653" description="3-phytase" evidence="3">
    <location>
        <begin position="21"/>
        <end position="547"/>
    </location>
</feature>
<keyword evidence="1" id="KW-0378">Hydrolase</keyword>
<dbReference type="SUPFAM" id="SSF53254">
    <property type="entry name" value="Phosphoglycerate mutase-like"/>
    <property type="match status" value="1"/>
</dbReference>
<dbReference type="InterPro" id="IPR000560">
    <property type="entry name" value="His_Pase_clade-2"/>
</dbReference>